<dbReference type="AlphaFoldDB" id="A0A8B3S6H1"/>
<evidence type="ECO:0000256" key="6">
    <source>
        <dbReference type="ARBA" id="ARBA00023004"/>
    </source>
</evidence>
<protein>
    <submittedName>
        <fullName evidence="8">Acetyl-CoA decarbonylase/synthase complex subunit alpha</fullName>
        <ecNumber evidence="8">1.2.7.4</ecNumber>
    </submittedName>
</protein>
<evidence type="ECO:0000256" key="2">
    <source>
        <dbReference type="ARBA" id="ARBA00022596"/>
    </source>
</evidence>
<evidence type="ECO:0000256" key="4">
    <source>
        <dbReference type="ARBA" id="ARBA00022737"/>
    </source>
</evidence>
<comment type="caution">
    <text evidence="8">The sequence shown here is derived from an EMBL/GenBank/DDBJ whole genome shotgun (WGS) entry which is preliminary data.</text>
</comment>
<keyword evidence="2" id="KW-0533">Nickel</keyword>
<dbReference type="EC" id="1.2.7.4" evidence="8"/>
<evidence type="ECO:0000256" key="7">
    <source>
        <dbReference type="ARBA" id="ARBA00023014"/>
    </source>
</evidence>
<organism evidence="8 9">
    <name type="scientific">Candidatus Argoarchaeum ethanivorans</name>
    <dbReference type="NCBI Taxonomy" id="2608793"/>
    <lineage>
        <taxon>Archaea</taxon>
        <taxon>Methanobacteriati</taxon>
        <taxon>Methanobacteriota</taxon>
        <taxon>Stenosarchaea group</taxon>
        <taxon>Methanomicrobia</taxon>
        <taxon>Methanosarcinales</taxon>
        <taxon>Methanosarcinales incertae sedis</taxon>
        <taxon>GOM Arc I cluster</taxon>
        <taxon>Candidatus Argoarchaeum</taxon>
    </lineage>
</organism>
<dbReference type="InterPro" id="IPR004137">
    <property type="entry name" value="HCP/CODH"/>
</dbReference>
<dbReference type="PANTHER" id="PTHR30109">
    <property type="entry name" value="HYDROXYLAMINE REDUCTASE"/>
    <property type="match status" value="1"/>
</dbReference>
<evidence type="ECO:0000256" key="1">
    <source>
        <dbReference type="ARBA" id="ARBA00022485"/>
    </source>
</evidence>
<dbReference type="GO" id="GO:0050418">
    <property type="term" value="F:hydroxylamine reductase activity"/>
    <property type="evidence" value="ECO:0007669"/>
    <property type="project" value="TreeGrafter"/>
</dbReference>
<dbReference type="Proteomes" id="UP000291831">
    <property type="component" value="Unassembled WGS sequence"/>
</dbReference>
<dbReference type="SUPFAM" id="SSF56821">
    <property type="entry name" value="Prismane protein-like"/>
    <property type="match status" value="1"/>
</dbReference>
<gene>
    <name evidence="8" type="ORF">AEth_00435</name>
</gene>
<dbReference type="Gene3D" id="3.30.70.20">
    <property type="match status" value="1"/>
</dbReference>
<evidence type="ECO:0000313" key="8">
    <source>
        <dbReference type="EMBL" id="RZB32757.1"/>
    </source>
</evidence>
<dbReference type="InterPro" id="IPR011254">
    <property type="entry name" value="Prismane-like_sf"/>
</dbReference>
<dbReference type="Pfam" id="PF03063">
    <property type="entry name" value="Prismane"/>
    <property type="match status" value="2"/>
</dbReference>
<evidence type="ECO:0000256" key="5">
    <source>
        <dbReference type="ARBA" id="ARBA00023002"/>
    </source>
</evidence>
<dbReference type="Gene3D" id="1.10.8.190">
    <property type="entry name" value="Carbon monoxide dehydrogenase alpha subunit. Chain M, domain 1"/>
    <property type="match status" value="1"/>
</dbReference>
<proteinExistence type="predicted"/>
<keyword evidence="3" id="KW-0479">Metal-binding</keyword>
<dbReference type="GO" id="GO:0051539">
    <property type="term" value="F:4 iron, 4 sulfur cluster binding"/>
    <property type="evidence" value="ECO:0007669"/>
    <property type="project" value="UniProtKB-KW"/>
</dbReference>
<dbReference type="NCBIfam" id="TIGR00314">
    <property type="entry name" value="cdhA"/>
    <property type="match status" value="1"/>
</dbReference>
<dbReference type="GO" id="GO:0046872">
    <property type="term" value="F:metal ion binding"/>
    <property type="evidence" value="ECO:0007669"/>
    <property type="project" value="UniProtKB-KW"/>
</dbReference>
<dbReference type="GO" id="GO:0006084">
    <property type="term" value="P:acetyl-CoA metabolic process"/>
    <property type="evidence" value="ECO:0007669"/>
    <property type="project" value="InterPro"/>
</dbReference>
<evidence type="ECO:0000256" key="3">
    <source>
        <dbReference type="ARBA" id="ARBA00022723"/>
    </source>
</evidence>
<dbReference type="SUPFAM" id="SSF46548">
    <property type="entry name" value="alpha-helical ferredoxin"/>
    <property type="match status" value="1"/>
</dbReference>
<keyword evidence="1" id="KW-0004">4Fe-4S</keyword>
<keyword evidence="4" id="KW-0677">Repeat</keyword>
<dbReference type="Gene3D" id="3.40.50.2030">
    <property type="match status" value="2"/>
</dbReference>
<dbReference type="InterPro" id="IPR017900">
    <property type="entry name" value="4Fe4S_Fe_S_CS"/>
</dbReference>
<dbReference type="GO" id="GO:0042542">
    <property type="term" value="P:response to hydrogen peroxide"/>
    <property type="evidence" value="ECO:0007669"/>
    <property type="project" value="TreeGrafter"/>
</dbReference>
<accession>A0A8B3S6H1</accession>
<keyword evidence="6" id="KW-0408">Iron</keyword>
<dbReference type="PROSITE" id="PS00198">
    <property type="entry name" value="4FE4S_FER_1"/>
    <property type="match status" value="1"/>
</dbReference>
<dbReference type="GO" id="GO:0043885">
    <property type="term" value="F:anaerobic carbon-monoxide dehydrogenase activity"/>
    <property type="evidence" value="ECO:0007669"/>
    <property type="project" value="UniProtKB-EC"/>
</dbReference>
<dbReference type="GO" id="GO:0004601">
    <property type="term" value="F:peroxidase activity"/>
    <property type="evidence" value="ECO:0007669"/>
    <property type="project" value="TreeGrafter"/>
</dbReference>
<keyword evidence="7" id="KW-0411">Iron-sulfur</keyword>
<evidence type="ECO:0000313" key="9">
    <source>
        <dbReference type="Proteomes" id="UP000291831"/>
    </source>
</evidence>
<keyword evidence="5 8" id="KW-0560">Oxidoreductase</keyword>
<dbReference type="InterPro" id="IPR016099">
    <property type="entry name" value="Prismane-like_a/b-sand"/>
</dbReference>
<dbReference type="PANTHER" id="PTHR30109:SF6">
    <property type="entry name" value="ACETYL-COA DECARBONYLASE_SYNTHASE COMPLEX SUBUNIT ALPHA"/>
    <property type="match status" value="1"/>
</dbReference>
<dbReference type="InterPro" id="IPR004460">
    <property type="entry name" value="CdhA"/>
</dbReference>
<reference evidence="9" key="1">
    <citation type="submission" date="2019-01" db="EMBL/GenBank/DDBJ databases">
        <title>Anaerobic oxidation of ethane by archaea from a marine hydrocarbon seep.</title>
        <authorList>
            <person name="Musat F."/>
        </authorList>
    </citation>
    <scope>NUCLEOTIDE SEQUENCE [LARGE SCALE GENOMIC DNA]</scope>
</reference>
<name>A0A8B3S6H1_9EURY</name>
<dbReference type="EMBL" id="RPGO01000005">
    <property type="protein sequence ID" value="RZB32757.1"/>
    <property type="molecule type" value="Genomic_DNA"/>
</dbReference>
<sequence length="778" mass="85335">MKLLQQTRTKFVEQEEKLIVEGPTPRPGLIDLRNWDYRIIDTYNPLYTSQSDTCDYCTFGKCDLTCNKRGACGIDLETHSAREGMMTCIMGAACHTAHARHLLNYFINRYGNDHPIDVGPTSLNAPVTEVIMGFQPETMGDFRPVLDYVEEQLTNLISSAHTGQEGSARDFESKTLHAGMLDHLGMEVAEITQISCLGFPKSDENAPLAEIGMGILDQDKPIVICVGHNVVASGYILDHMDWNGLFDKIEIAGLCCTAHELTRYNKNTKIIGSMSKQLKYIRSGIPDVLVVDEQCVRADILREAKELFIPVIATNDKCTHGLPDRSNDSIDEIIDDLVSGKQAGALILDFEKVGELVPRLAMKIGPIRKAKGITAIPTDEDFKKLVSKCTNCLKCTRDCPQSLPIADAMEAATNGDISKFEHLHEKCVGCGICDNCPAGIPVLNVIEKASQRIIKLEKGRVRIGKGQISDDEIIKEAMNLELGITPGVIALVGCSNYPDGTKGIYDVAEEMLERGYIVLTSGCSAMDIGLHKNADGKTLYERYTGKFSRGNLLNAGSCVSNAHIGATTIKIASILAGIQTKGNYEEIADFVLNAVGAVGIAWGAFSQKAFAIATGCNRLGIPVVTGPQGAKYRRALIGKPYKKEEGGIMSTNDDSIVNSEPAPEHLMITAETKDDLLPLIAKLCIRPGDTSTARAVKLTHYIELSEKYLKKMPDDWHIYVRNETDIPIAKKEQLLKLLDEKRRTINIDKDKEKIIGNSLLKFGTPVHLTNIPPLCEEV</sequence>